<proteinExistence type="predicted"/>
<name>A0AAD3HB79_9STRA</name>
<dbReference type="EMBL" id="BLLK01000058">
    <property type="protein sequence ID" value="GFH57422.1"/>
    <property type="molecule type" value="Genomic_DNA"/>
</dbReference>
<feature type="region of interest" description="Disordered" evidence="1">
    <location>
        <begin position="137"/>
        <end position="226"/>
    </location>
</feature>
<evidence type="ECO:0000313" key="3">
    <source>
        <dbReference type="Proteomes" id="UP001054902"/>
    </source>
</evidence>
<comment type="caution">
    <text evidence="2">The sequence shown here is derived from an EMBL/GenBank/DDBJ whole genome shotgun (WGS) entry which is preliminary data.</text>
</comment>
<feature type="compositionally biased region" description="Low complexity" evidence="1">
    <location>
        <begin position="137"/>
        <end position="173"/>
    </location>
</feature>
<organism evidence="2 3">
    <name type="scientific">Chaetoceros tenuissimus</name>
    <dbReference type="NCBI Taxonomy" id="426638"/>
    <lineage>
        <taxon>Eukaryota</taxon>
        <taxon>Sar</taxon>
        <taxon>Stramenopiles</taxon>
        <taxon>Ochrophyta</taxon>
        <taxon>Bacillariophyta</taxon>
        <taxon>Coscinodiscophyceae</taxon>
        <taxon>Chaetocerotophycidae</taxon>
        <taxon>Chaetocerotales</taxon>
        <taxon>Chaetocerotaceae</taxon>
        <taxon>Chaetoceros</taxon>
    </lineage>
</organism>
<evidence type="ECO:0000313" key="2">
    <source>
        <dbReference type="EMBL" id="GFH57422.1"/>
    </source>
</evidence>
<evidence type="ECO:0000256" key="1">
    <source>
        <dbReference type="SAM" id="MobiDB-lite"/>
    </source>
</evidence>
<accession>A0AAD3HB79</accession>
<feature type="region of interest" description="Disordered" evidence="1">
    <location>
        <begin position="240"/>
        <end position="285"/>
    </location>
</feature>
<feature type="compositionally biased region" description="Basic residues" evidence="1">
    <location>
        <begin position="178"/>
        <end position="195"/>
    </location>
</feature>
<feature type="compositionally biased region" description="Polar residues" evidence="1">
    <location>
        <begin position="240"/>
        <end position="253"/>
    </location>
</feature>
<dbReference type="Proteomes" id="UP001054902">
    <property type="component" value="Unassembled WGS sequence"/>
</dbReference>
<feature type="compositionally biased region" description="Polar residues" evidence="1">
    <location>
        <begin position="214"/>
        <end position="226"/>
    </location>
</feature>
<gene>
    <name evidence="2" type="ORF">CTEN210_13898</name>
</gene>
<sequence>MKPRSTQNSNNHNNRMISDDEIAVAKNRFQANISKRIAVLVLKHGYSRARAAALILDQIRQTDAPPSDNEVFRVMHNLGLGEQAATQCITVANALKRLENENGYTRAKAINYLSSCLTTMKLLGSVERTKSDNALFSSTINSSSSSTNSLLTMDSPSSSSIVSSSSSSTIKSSLPRPRTGRRNSSKNNLKHHKSSRLLSKPPKPQKKRKDENIIASTNDGNHTAQSTVEKAIFEKEQEVVQQITRSNNKTPSPNVARGKRVNAHREHDVMEVNAQPTKRQRLDSI</sequence>
<dbReference type="AlphaFoldDB" id="A0AAD3HB79"/>
<protein>
    <submittedName>
        <fullName evidence="2">Uncharacterized protein</fullName>
    </submittedName>
</protein>
<keyword evidence="3" id="KW-1185">Reference proteome</keyword>
<reference evidence="2 3" key="1">
    <citation type="journal article" date="2021" name="Sci. Rep.">
        <title>The genome of the diatom Chaetoceros tenuissimus carries an ancient integrated fragment of an extant virus.</title>
        <authorList>
            <person name="Hongo Y."/>
            <person name="Kimura K."/>
            <person name="Takaki Y."/>
            <person name="Yoshida Y."/>
            <person name="Baba S."/>
            <person name="Kobayashi G."/>
            <person name="Nagasaki K."/>
            <person name="Hano T."/>
            <person name="Tomaru Y."/>
        </authorList>
    </citation>
    <scope>NUCLEOTIDE SEQUENCE [LARGE SCALE GENOMIC DNA]</scope>
    <source>
        <strain evidence="2 3">NIES-3715</strain>
    </source>
</reference>